<accession>A0A1S1X1Z3</accession>
<dbReference type="RefSeq" id="WP_071115650.1">
    <property type="nucleotide sequence ID" value="NZ_MKCS01000001.1"/>
</dbReference>
<dbReference type="EMBL" id="MKCS01000001">
    <property type="protein sequence ID" value="OHX13425.1"/>
    <property type="molecule type" value="Genomic_DNA"/>
</dbReference>
<organism evidence="2 3">
    <name type="scientific">Chromobacterium sphagni</name>
    <dbReference type="NCBI Taxonomy" id="1903179"/>
    <lineage>
        <taxon>Bacteria</taxon>
        <taxon>Pseudomonadati</taxon>
        <taxon>Pseudomonadota</taxon>
        <taxon>Betaproteobacteria</taxon>
        <taxon>Neisseriales</taxon>
        <taxon>Chromobacteriaceae</taxon>
        <taxon>Chromobacterium</taxon>
    </lineage>
</organism>
<feature type="chain" id="PRO_5010366260" description="Alginate export domain-containing protein" evidence="1">
    <location>
        <begin position="28"/>
        <end position="416"/>
    </location>
</feature>
<evidence type="ECO:0000313" key="3">
    <source>
        <dbReference type="Proteomes" id="UP000180088"/>
    </source>
</evidence>
<dbReference type="Proteomes" id="UP000180088">
    <property type="component" value="Unassembled WGS sequence"/>
</dbReference>
<sequence>MHYYCASRIASLLSGAALALCAAASQADEAAGDAPTGSTLRMEHDATVQMIGERDYLSAPLGGNVAKYNAAELRLNLQLHCDGGLCDGSRAVLKPRIWLDDESKPDALPSRQPQSLMEGYAIVPLGEGEVGAGKRLLGWGPSMLYSPTNRLFPDNGAVTPRREIAGKPMAFASLPFSTRGRFSLLLADPNLDPVPGIRTGGEFALARSEWSWVSEQSATLGVVLGGGGGLQPYAGSYAQYGLGDAWTLSGEFAASRGFARRGAAGPLLAQDQDRWRWDGTLGLRYGLASSAEIGLELIYNGYALTPAELANPLIAGAPSSGSSPSHNRPLHPFVQSRYALLQTTWPKLFGDRRWGLTTRWLQGLDQSSSDIFCELSYSPSDASTIYFGVSHSRVPSDLEPSRPVPRNVYLALEFHF</sequence>
<reference evidence="2 3" key="1">
    <citation type="submission" date="2016-09" db="EMBL/GenBank/DDBJ databases">
        <title>Chromobacterium muskegensis sp. nov., an insecticidal bacterium isolated from Sphagnum bogs.</title>
        <authorList>
            <person name="Sparks M.E."/>
            <person name="Blackburn M.B."/>
            <person name="Gundersen-Rindal D.E."/>
            <person name="Mitchell A."/>
            <person name="Farrar R."/>
            <person name="Kuhar D."/>
        </authorList>
    </citation>
    <scope>NUCLEOTIDE SEQUENCE [LARGE SCALE GENOMIC DNA]</scope>
    <source>
        <strain evidence="2 3">37-2</strain>
    </source>
</reference>
<evidence type="ECO:0000256" key="1">
    <source>
        <dbReference type="SAM" id="SignalP"/>
    </source>
</evidence>
<dbReference type="STRING" id="1903179.BI347_07790"/>
<proteinExistence type="predicted"/>
<comment type="caution">
    <text evidence="2">The sequence shown here is derived from an EMBL/GenBank/DDBJ whole genome shotgun (WGS) entry which is preliminary data.</text>
</comment>
<keyword evidence="1" id="KW-0732">Signal</keyword>
<evidence type="ECO:0008006" key="4">
    <source>
        <dbReference type="Google" id="ProtNLM"/>
    </source>
</evidence>
<evidence type="ECO:0000313" key="2">
    <source>
        <dbReference type="EMBL" id="OHX13425.1"/>
    </source>
</evidence>
<protein>
    <recommendedName>
        <fullName evidence="4">Alginate export domain-containing protein</fullName>
    </recommendedName>
</protein>
<dbReference type="AlphaFoldDB" id="A0A1S1X1Z3"/>
<name>A0A1S1X1Z3_9NEIS</name>
<feature type="signal peptide" evidence="1">
    <location>
        <begin position="1"/>
        <end position="27"/>
    </location>
</feature>
<dbReference type="OrthoDB" id="5493663at2"/>
<gene>
    <name evidence="2" type="ORF">BI347_07790</name>
</gene>